<dbReference type="Proteomes" id="UP001165064">
    <property type="component" value="Unassembled WGS sequence"/>
</dbReference>
<accession>A0ACB5UDE7</accession>
<comment type="caution">
    <text evidence="1">The sequence shown here is derived from an EMBL/GenBank/DDBJ whole genome shotgun (WGS) entry which is preliminary data.</text>
</comment>
<proteinExistence type="predicted"/>
<reference evidence="1" key="1">
    <citation type="submission" date="2023-04" db="EMBL/GenBank/DDBJ databases">
        <title>Ambrosiozyma monospora NBRC 10751.</title>
        <authorList>
            <person name="Ichikawa N."/>
            <person name="Sato H."/>
            <person name="Tonouchi N."/>
        </authorList>
    </citation>
    <scope>NUCLEOTIDE SEQUENCE</scope>
    <source>
        <strain evidence="1">NBRC 10751</strain>
    </source>
</reference>
<dbReference type="EMBL" id="BSXS01017033">
    <property type="protein sequence ID" value="GMF08494.1"/>
    <property type="molecule type" value="Genomic_DNA"/>
</dbReference>
<organism evidence="1 2">
    <name type="scientific">Ambrosiozyma monospora</name>
    <name type="common">Yeast</name>
    <name type="synonym">Endomycopsis monosporus</name>
    <dbReference type="NCBI Taxonomy" id="43982"/>
    <lineage>
        <taxon>Eukaryota</taxon>
        <taxon>Fungi</taxon>
        <taxon>Dikarya</taxon>
        <taxon>Ascomycota</taxon>
        <taxon>Saccharomycotina</taxon>
        <taxon>Pichiomycetes</taxon>
        <taxon>Pichiales</taxon>
        <taxon>Pichiaceae</taxon>
        <taxon>Ambrosiozyma</taxon>
    </lineage>
</organism>
<sequence length="195" mass="22105">MFDMKPIHIKVKLWHETMLKHPCCAMIEELTCTEEDAVKVSENLSLMGKLSSVSIMKVYGSFDLNSIKPLCQSINITKIKFHSVKHIPFRFSKESEPILKKFENKSFLFARSVEGITALNASQKNKPPVISLLRNLEYGSFLSDVKVKHLVISVPLRNCAPENDKIEFLDLTGASYTKLDLSGITSLKSFSLYFE</sequence>
<protein>
    <submittedName>
        <fullName evidence="1">Unnamed protein product</fullName>
    </submittedName>
</protein>
<name>A0ACB5UDE7_AMBMO</name>
<evidence type="ECO:0000313" key="1">
    <source>
        <dbReference type="EMBL" id="GMF08494.1"/>
    </source>
</evidence>
<evidence type="ECO:0000313" key="2">
    <source>
        <dbReference type="Proteomes" id="UP001165064"/>
    </source>
</evidence>
<gene>
    <name evidence="1" type="ORF">Amon02_001327500</name>
</gene>
<keyword evidence="2" id="KW-1185">Reference proteome</keyword>